<dbReference type="Proteomes" id="UP001187682">
    <property type="component" value="Unassembled WGS sequence"/>
</dbReference>
<accession>A0AAE8MTY8</accession>
<dbReference type="GO" id="GO:0016020">
    <property type="term" value="C:membrane"/>
    <property type="evidence" value="ECO:0007669"/>
    <property type="project" value="TreeGrafter"/>
</dbReference>
<organism evidence="3 4">
    <name type="scientific">Cephalotrichum gorgonifer</name>
    <dbReference type="NCBI Taxonomy" id="2041049"/>
    <lineage>
        <taxon>Eukaryota</taxon>
        <taxon>Fungi</taxon>
        <taxon>Dikarya</taxon>
        <taxon>Ascomycota</taxon>
        <taxon>Pezizomycotina</taxon>
        <taxon>Sordariomycetes</taxon>
        <taxon>Hypocreomycetidae</taxon>
        <taxon>Microascales</taxon>
        <taxon>Microascaceae</taxon>
        <taxon>Cephalotrichum</taxon>
    </lineage>
</organism>
<feature type="transmembrane region" description="Helical" evidence="2">
    <location>
        <begin position="156"/>
        <end position="181"/>
    </location>
</feature>
<dbReference type="InterPro" id="IPR010721">
    <property type="entry name" value="UstE-like"/>
</dbReference>
<comment type="caution">
    <text evidence="3">The sequence shown here is derived from an EMBL/GenBank/DDBJ whole genome shotgun (WGS) entry which is preliminary data.</text>
</comment>
<dbReference type="PANTHER" id="PTHR32251">
    <property type="entry name" value="3-OXO-5-ALPHA-STEROID 4-DEHYDROGENASE"/>
    <property type="match status" value="1"/>
</dbReference>
<evidence type="ECO:0000313" key="4">
    <source>
        <dbReference type="Proteomes" id="UP001187682"/>
    </source>
</evidence>
<name>A0AAE8MTY8_9PEZI</name>
<evidence type="ECO:0000256" key="1">
    <source>
        <dbReference type="SAM" id="MobiDB-lite"/>
    </source>
</evidence>
<feature type="transmembrane region" description="Helical" evidence="2">
    <location>
        <begin position="61"/>
        <end position="79"/>
    </location>
</feature>
<feature type="region of interest" description="Disordered" evidence="1">
    <location>
        <begin position="339"/>
        <end position="358"/>
    </location>
</feature>
<dbReference type="AlphaFoldDB" id="A0AAE8MTY8"/>
<dbReference type="EMBL" id="ONZQ02000004">
    <property type="protein sequence ID" value="SPO00528.1"/>
    <property type="molecule type" value="Genomic_DNA"/>
</dbReference>
<keyword evidence="2" id="KW-0472">Membrane</keyword>
<reference evidence="3" key="1">
    <citation type="submission" date="2018-03" db="EMBL/GenBank/DDBJ databases">
        <authorList>
            <person name="Guldener U."/>
        </authorList>
    </citation>
    <scope>NUCLEOTIDE SEQUENCE</scope>
</reference>
<proteinExistence type="predicted"/>
<evidence type="ECO:0000313" key="3">
    <source>
        <dbReference type="EMBL" id="SPO00528.1"/>
    </source>
</evidence>
<keyword evidence="2" id="KW-0812">Transmembrane</keyword>
<sequence length="358" mass="41041">MPMLLPEILALPTVKSVEECADYYKTVEPFLPQLYDLPRKLLDSYSNRDAFLQLYLETNPLISAGAFSIFLGFIFLVAAEVNRNFSQVDRAWSILPAVYNAHYALWARLAGEPHQRTDLVAVFTAIWSVRLTWNYWRKGGYQKGSEDYRWAILQQYVHPVLFSIFDLVFIAFTQSVLIFLFSSAPSYIILFTSRLEPDITTADLVFFAVEIALVASEFVSDGQQWKYQTAKHDYQKSAKLSRGFVQADLDRGFITSGLWAYSRHPNFAAEQLIWFVLYQWGCYASNTLYNWTAVGAGSLILLFQASTMLTEAISGGKYPEYRDYQKAVGRFLPSSVRPYKPAQEPKIWPAARHRGKRD</sequence>
<dbReference type="Gene3D" id="1.20.120.1630">
    <property type="match status" value="1"/>
</dbReference>
<protein>
    <submittedName>
        <fullName evidence="3">Related to DUF1295 domain protein</fullName>
    </submittedName>
</protein>
<dbReference type="PANTHER" id="PTHR32251:SF23">
    <property type="entry name" value="3-OXO-5-ALPHA-STEROID 4-DEHYDROGENASE (DUF1295)"/>
    <property type="match status" value="1"/>
</dbReference>
<gene>
    <name evidence="3" type="ORF">DNG_03276</name>
</gene>
<keyword evidence="4" id="KW-1185">Reference proteome</keyword>
<dbReference type="Pfam" id="PF06966">
    <property type="entry name" value="DUF1295"/>
    <property type="match status" value="1"/>
</dbReference>
<keyword evidence="2" id="KW-1133">Transmembrane helix</keyword>
<evidence type="ECO:0000256" key="2">
    <source>
        <dbReference type="SAM" id="Phobius"/>
    </source>
</evidence>